<dbReference type="RefSeq" id="WP_075742260.1">
    <property type="nucleotide sequence ID" value="NZ_CP022521.1"/>
</dbReference>
<dbReference type="PANTHER" id="PTHR43214">
    <property type="entry name" value="TWO-COMPONENT RESPONSE REGULATOR"/>
    <property type="match status" value="1"/>
</dbReference>
<evidence type="ECO:0000313" key="2">
    <source>
        <dbReference type="Proteomes" id="UP000204221"/>
    </source>
</evidence>
<sequence length="91" mass="10342">MVALAVRPITADSDRSQSRLTRPERVIEVRLTREERMILALLADGYLLDGIARRMCTSNRTLRRRIRGVCDRLGVQTPIQAVAWAARRGLI</sequence>
<dbReference type="PANTHER" id="PTHR43214:SF43">
    <property type="entry name" value="TWO-COMPONENT RESPONSE REGULATOR"/>
    <property type="match status" value="1"/>
</dbReference>
<dbReference type="PROSITE" id="PS50043">
    <property type="entry name" value="HTH_LUXR_2"/>
    <property type="match status" value="1"/>
</dbReference>
<dbReference type="KEGG" id="ahg:AHOG_21775"/>
<dbReference type="InterPro" id="IPR039420">
    <property type="entry name" value="WalR-like"/>
</dbReference>
<accession>A0A221W8H1</accession>
<dbReference type="InterPro" id="IPR000792">
    <property type="entry name" value="Tscrpt_reg_LuxR_C"/>
</dbReference>
<dbReference type="GO" id="GO:0006355">
    <property type="term" value="P:regulation of DNA-templated transcription"/>
    <property type="evidence" value="ECO:0007669"/>
    <property type="project" value="InterPro"/>
</dbReference>
<dbReference type="SUPFAM" id="SSF46894">
    <property type="entry name" value="C-terminal effector domain of the bipartite response regulators"/>
    <property type="match status" value="1"/>
</dbReference>
<proteinExistence type="predicted"/>
<dbReference type="SMART" id="SM00421">
    <property type="entry name" value="HTH_LUXR"/>
    <property type="match status" value="1"/>
</dbReference>
<dbReference type="InterPro" id="IPR036388">
    <property type="entry name" value="WH-like_DNA-bd_sf"/>
</dbReference>
<organism evidence="1 2">
    <name type="scientific">Actinoalloteichus hoggarensis</name>
    <dbReference type="NCBI Taxonomy" id="1470176"/>
    <lineage>
        <taxon>Bacteria</taxon>
        <taxon>Bacillati</taxon>
        <taxon>Actinomycetota</taxon>
        <taxon>Actinomycetes</taxon>
        <taxon>Pseudonocardiales</taxon>
        <taxon>Pseudonocardiaceae</taxon>
        <taxon>Actinoalloteichus</taxon>
    </lineage>
</organism>
<dbReference type="InterPro" id="IPR016032">
    <property type="entry name" value="Sig_transdc_resp-reg_C-effctor"/>
</dbReference>
<dbReference type="Gene3D" id="1.10.10.10">
    <property type="entry name" value="Winged helix-like DNA-binding domain superfamily/Winged helix DNA-binding domain"/>
    <property type="match status" value="1"/>
</dbReference>
<protein>
    <submittedName>
        <fullName evidence="1">Bacterial regulatory protein, LuxR family</fullName>
    </submittedName>
</protein>
<dbReference type="AlphaFoldDB" id="A0A221W8H1"/>
<dbReference type="EMBL" id="CP022521">
    <property type="protein sequence ID" value="ASO21971.1"/>
    <property type="molecule type" value="Genomic_DNA"/>
</dbReference>
<keyword evidence="2" id="KW-1185">Reference proteome</keyword>
<gene>
    <name evidence="1" type="ORF">AHOG_21775</name>
</gene>
<evidence type="ECO:0000313" key="1">
    <source>
        <dbReference type="EMBL" id="ASO21971.1"/>
    </source>
</evidence>
<dbReference type="GO" id="GO:0003677">
    <property type="term" value="F:DNA binding"/>
    <property type="evidence" value="ECO:0007669"/>
    <property type="project" value="InterPro"/>
</dbReference>
<name>A0A221W8H1_9PSEU</name>
<reference evidence="1 2" key="1">
    <citation type="submission" date="2017-07" db="EMBL/GenBank/DDBJ databases">
        <title>Complete genome sequence of Actinoalloteichus hoggarensis DSM 45943, type strain of Actinoalloteichus hoggarensis.</title>
        <authorList>
            <person name="Ruckert C."/>
            <person name="Nouioui I."/>
            <person name="Willmese J."/>
            <person name="van Wezel G."/>
            <person name="Klenk H.-P."/>
            <person name="Kalinowski J."/>
            <person name="Zotchev S.B."/>
        </authorList>
    </citation>
    <scope>NUCLEOTIDE SEQUENCE [LARGE SCALE GENOMIC DNA]</scope>
    <source>
        <strain evidence="1 2">DSM 45943</strain>
    </source>
</reference>
<dbReference type="Proteomes" id="UP000204221">
    <property type="component" value="Chromosome"/>
</dbReference>